<keyword evidence="1" id="KW-0732">Signal</keyword>
<evidence type="ECO:0000259" key="2">
    <source>
        <dbReference type="Pfam" id="PF13590"/>
    </source>
</evidence>
<dbReference type="PROSITE" id="PS51257">
    <property type="entry name" value="PROKAR_LIPOPROTEIN"/>
    <property type="match status" value="1"/>
</dbReference>
<proteinExistence type="predicted"/>
<dbReference type="RefSeq" id="WP_069948283.1">
    <property type="nucleotide sequence ID" value="NZ_CP014143.1"/>
</dbReference>
<protein>
    <recommendedName>
        <fullName evidence="2">DUF4136 domain-containing protein</fullName>
    </recommendedName>
</protein>
<accession>A0A1C9WB99</accession>
<evidence type="ECO:0000313" key="4">
    <source>
        <dbReference type="Proteomes" id="UP000095672"/>
    </source>
</evidence>
<keyword evidence="4" id="KW-1185">Reference proteome</keyword>
<name>A0A1C9WB99_9GAMM</name>
<dbReference type="KEGG" id="micc:AUP74_03053"/>
<dbReference type="EMBL" id="CP014143">
    <property type="protein sequence ID" value="AOS98419.1"/>
    <property type="molecule type" value="Genomic_DNA"/>
</dbReference>
<dbReference type="Gene3D" id="3.30.160.670">
    <property type="match status" value="1"/>
</dbReference>
<feature type="signal peptide" evidence="1">
    <location>
        <begin position="1"/>
        <end position="35"/>
    </location>
</feature>
<dbReference type="PATRIC" id="fig|1769779.3.peg.3027"/>
<evidence type="ECO:0000256" key="1">
    <source>
        <dbReference type="SAM" id="SignalP"/>
    </source>
</evidence>
<feature type="chain" id="PRO_5008895664" description="DUF4136 domain-containing protein" evidence="1">
    <location>
        <begin position="36"/>
        <end position="188"/>
    </location>
</feature>
<dbReference type="OrthoDB" id="118896at2"/>
<reference evidence="4" key="1">
    <citation type="submission" date="2016-01" db="EMBL/GenBank/DDBJ databases">
        <title>Complete genome sequence of Microbulbifer sp. CCB-MM1, a halophile isolated from Matang Mangrove Forest, Perak.</title>
        <authorList>
            <person name="Moh T.H."/>
            <person name="Dinesh B."/>
            <person name="Lau N.-S."/>
            <person name="Go F."/>
            <person name="Alexander Chong S.-C."/>
        </authorList>
    </citation>
    <scope>NUCLEOTIDE SEQUENCE [LARGE SCALE GENOMIC DNA]</scope>
    <source>
        <strain evidence="4">CCB-MM1</strain>
    </source>
</reference>
<dbReference type="AlphaFoldDB" id="A0A1C9WB99"/>
<dbReference type="InterPro" id="IPR025411">
    <property type="entry name" value="DUF4136"/>
</dbReference>
<feature type="domain" description="DUF4136" evidence="2">
    <location>
        <begin position="40"/>
        <end position="185"/>
    </location>
</feature>
<organism evidence="3 4">
    <name type="scientific">Microbulbifer aggregans</name>
    <dbReference type="NCBI Taxonomy" id="1769779"/>
    <lineage>
        <taxon>Bacteria</taxon>
        <taxon>Pseudomonadati</taxon>
        <taxon>Pseudomonadota</taxon>
        <taxon>Gammaproteobacteria</taxon>
        <taxon>Cellvibrionales</taxon>
        <taxon>Microbulbiferaceae</taxon>
        <taxon>Microbulbifer</taxon>
    </lineage>
</organism>
<dbReference type="STRING" id="1769779.AUP74_03053"/>
<dbReference type="Pfam" id="PF13590">
    <property type="entry name" value="DUF4136"/>
    <property type="match status" value="1"/>
</dbReference>
<sequence precursor="true">MKGRIAFREMVNTAVILALTLLVAACAGTSTSSGAAAEGRWGQYRTFGFVRSGDSVRSGEVAAILRAEVTRQMNARGLTQSSNPDLLVHLAVDTEQRVQVPGARSTGGAAARFPFLEEYYSQLPPGHATDLNRVTEGRLTIDVLDVQQRQLVWRGRAQRKVTSQMMANPQPALAGAVDDIFRRFPKTN</sequence>
<evidence type="ECO:0000313" key="3">
    <source>
        <dbReference type="EMBL" id="AOS98419.1"/>
    </source>
</evidence>
<dbReference type="Proteomes" id="UP000095672">
    <property type="component" value="Chromosome"/>
</dbReference>
<gene>
    <name evidence="3" type="ORF">AUP74_03053</name>
</gene>